<evidence type="ECO:0000313" key="2">
    <source>
        <dbReference type="Proteomes" id="UP000276133"/>
    </source>
</evidence>
<keyword evidence="2" id="KW-1185">Reference proteome</keyword>
<dbReference type="EMBL" id="REGN01002743">
    <property type="protein sequence ID" value="RNA26419.1"/>
    <property type="molecule type" value="Genomic_DNA"/>
</dbReference>
<evidence type="ECO:0000313" key="1">
    <source>
        <dbReference type="EMBL" id="RNA26419.1"/>
    </source>
</evidence>
<organism evidence="1 2">
    <name type="scientific">Brachionus plicatilis</name>
    <name type="common">Marine rotifer</name>
    <name type="synonym">Brachionus muelleri</name>
    <dbReference type="NCBI Taxonomy" id="10195"/>
    <lineage>
        <taxon>Eukaryota</taxon>
        <taxon>Metazoa</taxon>
        <taxon>Spiralia</taxon>
        <taxon>Gnathifera</taxon>
        <taxon>Rotifera</taxon>
        <taxon>Eurotatoria</taxon>
        <taxon>Monogononta</taxon>
        <taxon>Pseudotrocha</taxon>
        <taxon>Ploima</taxon>
        <taxon>Brachionidae</taxon>
        <taxon>Brachionus</taxon>
    </lineage>
</organism>
<proteinExistence type="predicted"/>
<reference evidence="1 2" key="1">
    <citation type="journal article" date="2018" name="Sci. Rep.">
        <title>Genomic signatures of local adaptation to the degree of environmental predictability in rotifers.</title>
        <authorList>
            <person name="Franch-Gras L."/>
            <person name="Hahn C."/>
            <person name="Garcia-Roger E.M."/>
            <person name="Carmona M.J."/>
            <person name="Serra M."/>
            <person name="Gomez A."/>
        </authorList>
    </citation>
    <scope>NUCLEOTIDE SEQUENCE [LARGE SCALE GENOMIC DNA]</scope>
    <source>
        <strain evidence="1">HYR1</strain>
    </source>
</reference>
<dbReference type="AlphaFoldDB" id="A0A3M7RSI0"/>
<protein>
    <submittedName>
        <fullName evidence="1">Uncharacterized protein</fullName>
    </submittedName>
</protein>
<sequence>MFGSIRAQSYFGHFNFYVNLQSKVWPKPKTCYWISKNFGIFCLWYNTFRTIHKIMKKSNHKRI</sequence>
<accession>A0A3M7RSI0</accession>
<gene>
    <name evidence="1" type="ORF">BpHYR1_028767</name>
</gene>
<name>A0A3M7RSI0_BRAPC</name>
<comment type="caution">
    <text evidence="1">The sequence shown here is derived from an EMBL/GenBank/DDBJ whole genome shotgun (WGS) entry which is preliminary data.</text>
</comment>
<dbReference type="Proteomes" id="UP000276133">
    <property type="component" value="Unassembled WGS sequence"/>
</dbReference>